<feature type="region of interest" description="Disordered" evidence="2">
    <location>
        <begin position="204"/>
        <end position="229"/>
    </location>
</feature>
<dbReference type="Gene3D" id="3.30.70.330">
    <property type="match status" value="1"/>
</dbReference>
<dbReference type="PROSITE" id="PS50102">
    <property type="entry name" value="RRM"/>
    <property type="match status" value="1"/>
</dbReference>
<evidence type="ECO:0000313" key="5">
    <source>
        <dbReference type="WBParaSite" id="PDA_v2.g6366.t1"/>
    </source>
</evidence>
<evidence type="ECO:0000256" key="2">
    <source>
        <dbReference type="SAM" id="MobiDB-lite"/>
    </source>
</evidence>
<name>A0A914QRL4_9BILA</name>
<dbReference type="AlphaFoldDB" id="A0A914QRL4"/>
<evidence type="ECO:0000256" key="1">
    <source>
        <dbReference type="PROSITE-ProRule" id="PRU00176"/>
    </source>
</evidence>
<sequence>MEVDHSVTDGQLNQMLKKHRRKRPRTAQIRQDLRKALEKAILAPKCTILPFFMKKNGVFSANLFFIVKQLNIPKVQSFLYLNTFALKSLNNRSKVFMIVGASDAKPEDLRIEFATKLRARIMDTIAYVDNLPLLCTPERLARRAAIFGRVVDVYLPPPRRISQKHAMLRGSLKVNHAGYGFIQFTTSQAVKRFCKRYIANSHLRRHGRKTRRKRIRAISKSQQTSQNAAEQENIEGGIAEEQAAAIAYQHELSGLESGLESDYEFTKKFKSVAFNLSNVSSSKDEINEISQTDIKMPTKKKKTRRKRAAIGEAFSLKVLFRGIQVFPYKAYRRLKKEYYRLKRHVRQSYTIEADIRTKAEESDTSLP</sequence>
<protein>
    <submittedName>
        <fullName evidence="5">RRM domain-containing protein</fullName>
    </submittedName>
</protein>
<proteinExistence type="predicted"/>
<feature type="compositionally biased region" description="Basic residues" evidence="2">
    <location>
        <begin position="16"/>
        <end position="25"/>
    </location>
</feature>
<feature type="region of interest" description="Disordered" evidence="2">
    <location>
        <begin position="1"/>
        <end position="25"/>
    </location>
</feature>
<evidence type="ECO:0000313" key="4">
    <source>
        <dbReference type="Proteomes" id="UP000887578"/>
    </source>
</evidence>
<feature type="domain" description="RRM" evidence="3">
    <location>
        <begin position="124"/>
        <end position="217"/>
    </location>
</feature>
<dbReference type="WBParaSite" id="PDA_v2.g6366.t1">
    <property type="protein sequence ID" value="PDA_v2.g6366.t1"/>
    <property type="gene ID" value="PDA_v2.g6366"/>
</dbReference>
<keyword evidence="4" id="KW-1185">Reference proteome</keyword>
<dbReference type="SUPFAM" id="SSF54928">
    <property type="entry name" value="RNA-binding domain, RBD"/>
    <property type="match status" value="1"/>
</dbReference>
<reference evidence="5" key="1">
    <citation type="submission" date="2022-11" db="UniProtKB">
        <authorList>
            <consortium name="WormBaseParasite"/>
        </authorList>
    </citation>
    <scope>IDENTIFICATION</scope>
</reference>
<organism evidence="4 5">
    <name type="scientific">Panagrolaimus davidi</name>
    <dbReference type="NCBI Taxonomy" id="227884"/>
    <lineage>
        <taxon>Eukaryota</taxon>
        <taxon>Metazoa</taxon>
        <taxon>Ecdysozoa</taxon>
        <taxon>Nematoda</taxon>
        <taxon>Chromadorea</taxon>
        <taxon>Rhabditida</taxon>
        <taxon>Tylenchina</taxon>
        <taxon>Panagrolaimomorpha</taxon>
        <taxon>Panagrolaimoidea</taxon>
        <taxon>Panagrolaimidae</taxon>
        <taxon>Panagrolaimus</taxon>
    </lineage>
</organism>
<dbReference type="InterPro" id="IPR035979">
    <property type="entry name" value="RBD_domain_sf"/>
</dbReference>
<dbReference type="Proteomes" id="UP000887578">
    <property type="component" value="Unplaced"/>
</dbReference>
<evidence type="ECO:0000259" key="3">
    <source>
        <dbReference type="PROSITE" id="PS50102"/>
    </source>
</evidence>
<accession>A0A914QRL4</accession>
<keyword evidence="1" id="KW-0694">RNA-binding</keyword>
<dbReference type="GO" id="GO:0003723">
    <property type="term" value="F:RNA binding"/>
    <property type="evidence" value="ECO:0007669"/>
    <property type="project" value="UniProtKB-UniRule"/>
</dbReference>
<dbReference type="InterPro" id="IPR012677">
    <property type="entry name" value="Nucleotide-bd_a/b_plait_sf"/>
</dbReference>
<feature type="compositionally biased region" description="Basic residues" evidence="2">
    <location>
        <begin position="204"/>
        <end position="217"/>
    </location>
</feature>
<dbReference type="InterPro" id="IPR000504">
    <property type="entry name" value="RRM_dom"/>
</dbReference>
<dbReference type="CDD" id="cd00590">
    <property type="entry name" value="RRM_SF"/>
    <property type="match status" value="1"/>
</dbReference>